<evidence type="ECO:0000313" key="4">
    <source>
        <dbReference type="EMBL" id="CAA9252721.1"/>
    </source>
</evidence>
<dbReference type="NCBIfam" id="NF009773">
    <property type="entry name" value="PRK13270.1"/>
    <property type="match status" value="1"/>
</dbReference>
<dbReference type="EMBL" id="CADCTQ010000183">
    <property type="protein sequence ID" value="CAA9252721.1"/>
    <property type="molecule type" value="Genomic_DNA"/>
</dbReference>
<evidence type="ECO:0000256" key="3">
    <source>
        <dbReference type="SAM" id="SignalP"/>
    </source>
</evidence>
<dbReference type="InterPro" id="IPR018232">
    <property type="entry name" value="Glyco_hydro_37_CS"/>
</dbReference>
<reference evidence="4" key="1">
    <citation type="submission" date="2020-02" db="EMBL/GenBank/DDBJ databases">
        <authorList>
            <person name="Meier V. D."/>
        </authorList>
    </citation>
    <scope>NUCLEOTIDE SEQUENCE</scope>
    <source>
        <strain evidence="4">AVDCRST_MAG56</strain>
    </source>
</reference>
<dbReference type="AlphaFoldDB" id="A0A6J4IKD5"/>
<sequence>MQKTISYLLVFLLLAGCRDAAQNASQKAYVPDEHLGELFHDVQMARIFPDSKTFADCQPRFPVEEITAAYGKERKGNGFNLKDFVYRNFVVPAPQTVPPTSPEVRTMAEHIRSNWARLVRPPDSLSERSSLLPLPHPYVVPGGRFREIYYWDTYFTCLGLAASSRWDLVGNMTKNFAYLIDTYGFVPNGNRTYYLSRSQPPFFSHMVRLLGEFKGPDSAAVYLPQLEKEYNFWMDGESKLTESNPAHRHVVRVADGVYLNRYWDTAEKPRPEAYREDFTLAQGLSEAERKRLYRNIRAACESGWDFSSRWFADGKNLGSIVTTEIIPVDLNSLLYHLEETLGALYEYRGNADKATDYRKRAQARREAILRYCWDESKGFFVDYHYPSGKSTGRLSMAAAYPLWMGIADSTQAVRVAGRLQKEFLAEGGMATTLAETRQQWDYPNGWPPLQWIAVRGLTRYNQLDLAGQLRTRWLKVNRRVYDRTGRMVEKYNVADMSLEAGGGEYPVQDGFGWTNGVALDLLAQDSLQIRQ</sequence>
<dbReference type="PROSITE" id="PS51257">
    <property type="entry name" value="PROKAR_LIPOPROTEIN"/>
    <property type="match status" value="1"/>
</dbReference>
<keyword evidence="1 4" id="KW-0378">Hydrolase</keyword>
<dbReference type="Pfam" id="PF01204">
    <property type="entry name" value="Trehalase"/>
    <property type="match status" value="1"/>
</dbReference>
<feature type="chain" id="PRO_5026834551" evidence="3">
    <location>
        <begin position="21"/>
        <end position="531"/>
    </location>
</feature>
<dbReference type="InterPro" id="IPR008928">
    <property type="entry name" value="6-hairpin_glycosidase_sf"/>
</dbReference>
<protein>
    <submittedName>
        <fullName evidence="4">GH37</fullName>
        <ecNumber evidence="4">3.2.1.28</ecNumber>
    </submittedName>
</protein>
<dbReference type="PRINTS" id="PR00744">
    <property type="entry name" value="GLHYDRLASE37"/>
</dbReference>
<dbReference type="PANTHER" id="PTHR23403:SF1">
    <property type="entry name" value="TREHALASE"/>
    <property type="match status" value="1"/>
</dbReference>
<dbReference type="PROSITE" id="PS00927">
    <property type="entry name" value="TREHALASE_1"/>
    <property type="match status" value="1"/>
</dbReference>
<dbReference type="InterPro" id="IPR012341">
    <property type="entry name" value="6hp_glycosidase-like_sf"/>
</dbReference>
<evidence type="ECO:0000256" key="2">
    <source>
        <dbReference type="ARBA" id="ARBA00023295"/>
    </source>
</evidence>
<proteinExistence type="predicted"/>
<accession>A0A6J4IKD5</accession>
<name>A0A6J4IKD5_9SPHI</name>
<feature type="signal peptide" evidence="3">
    <location>
        <begin position="1"/>
        <end position="20"/>
    </location>
</feature>
<dbReference type="Gene3D" id="1.50.10.10">
    <property type="match status" value="1"/>
</dbReference>
<evidence type="ECO:0000256" key="1">
    <source>
        <dbReference type="ARBA" id="ARBA00022801"/>
    </source>
</evidence>
<dbReference type="EC" id="3.2.1.28" evidence="4"/>
<keyword evidence="2 4" id="KW-0326">Glycosidase</keyword>
<keyword evidence="3" id="KW-0732">Signal</keyword>
<dbReference type="InterPro" id="IPR001661">
    <property type="entry name" value="Glyco_hydro_37"/>
</dbReference>
<gene>
    <name evidence="4" type="ORF">AVDCRST_MAG56-2056</name>
</gene>
<dbReference type="SUPFAM" id="SSF48208">
    <property type="entry name" value="Six-hairpin glycosidases"/>
    <property type="match status" value="1"/>
</dbReference>
<dbReference type="PANTHER" id="PTHR23403">
    <property type="entry name" value="TREHALASE"/>
    <property type="match status" value="1"/>
</dbReference>
<dbReference type="NCBIfam" id="NF009774">
    <property type="entry name" value="PRK13271.1"/>
    <property type="match status" value="1"/>
</dbReference>
<organism evidence="4">
    <name type="scientific">uncultured Cytophagales bacterium</name>
    <dbReference type="NCBI Taxonomy" id="158755"/>
    <lineage>
        <taxon>Bacteria</taxon>
        <taxon>Pseudomonadati</taxon>
        <taxon>Bacteroidota</taxon>
        <taxon>Sphingobacteriia</taxon>
        <taxon>Sphingobacteriales</taxon>
        <taxon>environmental samples</taxon>
    </lineage>
</organism>
<dbReference type="PROSITE" id="PS00928">
    <property type="entry name" value="TREHALASE_2"/>
    <property type="match status" value="1"/>
</dbReference>
<dbReference type="GO" id="GO:0004555">
    <property type="term" value="F:alpha,alpha-trehalase activity"/>
    <property type="evidence" value="ECO:0007669"/>
    <property type="project" value="UniProtKB-EC"/>
</dbReference>
<dbReference type="GO" id="GO:0005993">
    <property type="term" value="P:trehalose catabolic process"/>
    <property type="evidence" value="ECO:0007669"/>
    <property type="project" value="TreeGrafter"/>
</dbReference>